<keyword evidence="8" id="KW-1185">Reference proteome</keyword>
<evidence type="ECO:0000313" key="7">
    <source>
        <dbReference type="EMBL" id="KAH0450973.1"/>
    </source>
</evidence>
<name>A0AAV7G5D6_DENCH</name>
<evidence type="ECO:0000256" key="3">
    <source>
        <dbReference type="ARBA" id="ARBA00022989"/>
    </source>
</evidence>
<comment type="caution">
    <text evidence="7">The sequence shown here is derived from an EMBL/GenBank/DDBJ whole genome shotgun (WGS) entry which is preliminary data.</text>
</comment>
<comment type="subcellular location">
    <subcellularLocation>
        <location evidence="1">Membrane</location>
        <topology evidence="1">Multi-pass membrane protein</topology>
    </subcellularLocation>
</comment>
<dbReference type="PANTHER" id="PTHR21576">
    <property type="entry name" value="UNCHARACTERIZED NODULIN-LIKE PROTEIN"/>
    <property type="match status" value="1"/>
</dbReference>
<evidence type="ECO:0000256" key="1">
    <source>
        <dbReference type="ARBA" id="ARBA00004141"/>
    </source>
</evidence>
<dbReference type="GO" id="GO:0016020">
    <property type="term" value="C:membrane"/>
    <property type="evidence" value="ECO:0007669"/>
    <property type="project" value="UniProtKB-SubCell"/>
</dbReference>
<dbReference type="Pfam" id="PF06813">
    <property type="entry name" value="Nodulin-like"/>
    <property type="match status" value="1"/>
</dbReference>
<evidence type="ECO:0000256" key="2">
    <source>
        <dbReference type="ARBA" id="ARBA00022692"/>
    </source>
</evidence>
<evidence type="ECO:0000256" key="5">
    <source>
        <dbReference type="SAM" id="Phobius"/>
    </source>
</evidence>
<dbReference type="Proteomes" id="UP000775213">
    <property type="component" value="Unassembled WGS sequence"/>
</dbReference>
<dbReference type="EMBL" id="JAGFBR010000018">
    <property type="protein sequence ID" value="KAH0450973.1"/>
    <property type="molecule type" value="Genomic_DNA"/>
</dbReference>
<dbReference type="PANTHER" id="PTHR21576:SF73">
    <property type="entry name" value="F1C9.29 PROTEIN-RELATED"/>
    <property type="match status" value="1"/>
</dbReference>
<keyword evidence="3 5" id="KW-1133">Transmembrane helix</keyword>
<reference evidence="7 8" key="1">
    <citation type="journal article" date="2021" name="Hortic Res">
        <title>Chromosome-scale assembly of the Dendrobium chrysotoxum genome enhances the understanding of orchid evolution.</title>
        <authorList>
            <person name="Zhang Y."/>
            <person name="Zhang G.Q."/>
            <person name="Zhang D."/>
            <person name="Liu X.D."/>
            <person name="Xu X.Y."/>
            <person name="Sun W.H."/>
            <person name="Yu X."/>
            <person name="Zhu X."/>
            <person name="Wang Z.W."/>
            <person name="Zhao X."/>
            <person name="Zhong W.Y."/>
            <person name="Chen H."/>
            <person name="Yin W.L."/>
            <person name="Huang T."/>
            <person name="Niu S.C."/>
            <person name="Liu Z.J."/>
        </authorList>
    </citation>
    <scope>NUCLEOTIDE SEQUENCE [LARGE SCALE GENOMIC DNA]</scope>
    <source>
        <strain evidence="7">Lindl</strain>
    </source>
</reference>
<dbReference type="InterPro" id="IPR010658">
    <property type="entry name" value="Nodulin-like"/>
</dbReference>
<sequence length="92" mass="10457">MGYNQRQITTLGIIKDLSDSVRFLAGTLCEILPLWATLLIGSLQNFIWYGWVWLIFSGRAPPLPLSAVWSLVLGIWFSICLILLDYAKWSDP</sequence>
<dbReference type="AlphaFoldDB" id="A0AAV7G5D6"/>
<keyword evidence="2 5" id="KW-0812">Transmembrane</keyword>
<accession>A0AAV7G5D6</accession>
<feature type="domain" description="Nodulin-like" evidence="6">
    <location>
        <begin position="1"/>
        <end position="72"/>
    </location>
</feature>
<feature type="transmembrane region" description="Helical" evidence="5">
    <location>
        <begin position="67"/>
        <end position="87"/>
    </location>
</feature>
<evidence type="ECO:0000313" key="8">
    <source>
        <dbReference type="Proteomes" id="UP000775213"/>
    </source>
</evidence>
<organism evidence="7 8">
    <name type="scientific">Dendrobium chrysotoxum</name>
    <name type="common">Orchid</name>
    <dbReference type="NCBI Taxonomy" id="161865"/>
    <lineage>
        <taxon>Eukaryota</taxon>
        <taxon>Viridiplantae</taxon>
        <taxon>Streptophyta</taxon>
        <taxon>Embryophyta</taxon>
        <taxon>Tracheophyta</taxon>
        <taxon>Spermatophyta</taxon>
        <taxon>Magnoliopsida</taxon>
        <taxon>Liliopsida</taxon>
        <taxon>Asparagales</taxon>
        <taxon>Orchidaceae</taxon>
        <taxon>Epidendroideae</taxon>
        <taxon>Malaxideae</taxon>
        <taxon>Dendrobiinae</taxon>
        <taxon>Dendrobium</taxon>
    </lineage>
</organism>
<evidence type="ECO:0000259" key="6">
    <source>
        <dbReference type="Pfam" id="PF06813"/>
    </source>
</evidence>
<protein>
    <recommendedName>
        <fullName evidence="6">Nodulin-like domain-containing protein</fullName>
    </recommendedName>
</protein>
<evidence type="ECO:0000256" key="4">
    <source>
        <dbReference type="ARBA" id="ARBA00023136"/>
    </source>
</evidence>
<gene>
    <name evidence="7" type="ORF">IEQ34_021665</name>
</gene>
<proteinExistence type="predicted"/>
<keyword evidence="4 5" id="KW-0472">Membrane</keyword>
<feature type="transmembrane region" description="Helical" evidence="5">
    <location>
        <begin position="21"/>
        <end position="47"/>
    </location>
</feature>